<dbReference type="SMART" id="SM00065">
    <property type="entry name" value="GAF"/>
    <property type="match status" value="1"/>
</dbReference>
<sequence length="457" mass="48403">MVARGAPLATTLDKLMLLIETQAPGVLCSTLLLDTDGRTVRTGAGPSLPPAYMAAIDGLPIGPVAGSCGTAMYRKEAVVVTDIQTDPLWAPYAAIAAQYGLRACWSVPILLDADTVLGTFAMYYREVRSPSAADMRLIGVATHLAGIAIARTRHEDELRLHRTQLETLVAERTAELRKAKDRAEQVNDELATALSNLSMTQDELVRREKLAALGALVAGVAHELNTPIGNGLMAASSMAERTQALRAAFAKGARQSDLGQGQLDAYLDEVAQADEIVVRNLKRAASLLHSFRAIALDQDSSQRSRFKLEPLVAGLIPPLLATVKNLAIEVELNIPAHLELDSYPGQLSQVLLALLENSAVHGFAGRSGGHVRISASLNRTGSIELVYADDGNGIASEHLGHIYDPFFTTRRGAGGSGLGLYIAHNIVTSVLGGRINAASQPGQGATFVLLLPPAAPL</sequence>
<dbReference type="AlphaFoldDB" id="A0A7X4HBI8"/>
<dbReference type="PROSITE" id="PS50109">
    <property type="entry name" value="HIS_KIN"/>
    <property type="match status" value="1"/>
</dbReference>
<reference evidence="6 7" key="1">
    <citation type="submission" date="2019-12" db="EMBL/GenBank/DDBJ databases">
        <title>Novel species isolated from a subtropical stream in China.</title>
        <authorList>
            <person name="Lu H."/>
        </authorList>
    </citation>
    <scope>NUCLEOTIDE SEQUENCE [LARGE SCALE GENOMIC DNA]</scope>
    <source>
        <strain evidence="6 7">FT127W</strain>
    </source>
</reference>
<evidence type="ECO:0000256" key="2">
    <source>
        <dbReference type="ARBA" id="ARBA00012438"/>
    </source>
</evidence>
<dbReference type="PRINTS" id="PR00344">
    <property type="entry name" value="BCTRLSENSOR"/>
</dbReference>
<dbReference type="SMART" id="SM00387">
    <property type="entry name" value="HATPase_c"/>
    <property type="match status" value="1"/>
</dbReference>
<organism evidence="6 7">
    <name type="scientific">Pseudoduganella aquatica</name>
    <dbReference type="NCBI Taxonomy" id="2660641"/>
    <lineage>
        <taxon>Bacteria</taxon>
        <taxon>Pseudomonadati</taxon>
        <taxon>Pseudomonadota</taxon>
        <taxon>Betaproteobacteria</taxon>
        <taxon>Burkholderiales</taxon>
        <taxon>Oxalobacteraceae</taxon>
        <taxon>Telluria group</taxon>
        <taxon>Pseudoduganella</taxon>
    </lineage>
</organism>
<protein>
    <recommendedName>
        <fullName evidence="2">histidine kinase</fullName>
        <ecNumber evidence="2">2.7.13.3</ecNumber>
    </recommendedName>
</protein>
<keyword evidence="3" id="KW-0597">Phosphoprotein</keyword>
<dbReference type="InterPro" id="IPR003594">
    <property type="entry name" value="HATPase_dom"/>
</dbReference>
<dbReference type="Proteomes" id="UP000450676">
    <property type="component" value="Unassembled WGS sequence"/>
</dbReference>
<feature type="domain" description="Histidine kinase" evidence="5">
    <location>
        <begin position="219"/>
        <end position="455"/>
    </location>
</feature>
<accession>A0A7X4HBI8</accession>
<dbReference type="CDD" id="cd00082">
    <property type="entry name" value="HisKA"/>
    <property type="match status" value="1"/>
</dbReference>
<dbReference type="GO" id="GO:0000155">
    <property type="term" value="F:phosphorelay sensor kinase activity"/>
    <property type="evidence" value="ECO:0007669"/>
    <property type="project" value="InterPro"/>
</dbReference>
<dbReference type="SUPFAM" id="SSF55874">
    <property type="entry name" value="ATPase domain of HSP90 chaperone/DNA topoisomerase II/histidine kinase"/>
    <property type="match status" value="1"/>
</dbReference>
<dbReference type="PANTHER" id="PTHR43065">
    <property type="entry name" value="SENSOR HISTIDINE KINASE"/>
    <property type="match status" value="1"/>
</dbReference>
<evidence type="ECO:0000256" key="1">
    <source>
        <dbReference type="ARBA" id="ARBA00000085"/>
    </source>
</evidence>
<dbReference type="Gene3D" id="3.30.450.40">
    <property type="match status" value="1"/>
</dbReference>
<evidence type="ECO:0000256" key="3">
    <source>
        <dbReference type="ARBA" id="ARBA00022553"/>
    </source>
</evidence>
<proteinExistence type="predicted"/>
<name>A0A7X4HBI8_9BURK</name>
<dbReference type="Gene3D" id="1.10.287.130">
    <property type="match status" value="1"/>
</dbReference>
<dbReference type="Pfam" id="PF02518">
    <property type="entry name" value="HATPase_c"/>
    <property type="match status" value="1"/>
</dbReference>
<comment type="caution">
    <text evidence="6">The sequence shown here is derived from an EMBL/GenBank/DDBJ whole genome shotgun (WGS) entry which is preliminary data.</text>
</comment>
<dbReference type="PANTHER" id="PTHR43065:SF42">
    <property type="entry name" value="TWO-COMPONENT SENSOR PPRA"/>
    <property type="match status" value="1"/>
</dbReference>
<gene>
    <name evidence="6" type="ORF">GTP77_10725</name>
</gene>
<comment type="catalytic activity">
    <reaction evidence="1">
        <text>ATP + protein L-histidine = ADP + protein N-phospho-L-histidine.</text>
        <dbReference type="EC" id="2.7.13.3"/>
    </reaction>
</comment>
<dbReference type="Gene3D" id="3.30.565.10">
    <property type="entry name" value="Histidine kinase-like ATPase, C-terminal domain"/>
    <property type="match status" value="1"/>
</dbReference>
<dbReference type="InterPro" id="IPR004358">
    <property type="entry name" value="Sig_transdc_His_kin-like_C"/>
</dbReference>
<dbReference type="InterPro" id="IPR003661">
    <property type="entry name" value="HisK_dim/P_dom"/>
</dbReference>
<dbReference type="EC" id="2.7.13.3" evidence="2"/>
<evidence type="ECO:0000313" key="7">
    <source>
        <dbReference type="Proteomes" id="UP000450676"/>
    </source>
</evidence>
<dbReference type="InterPro" id="IPR003018">
    <property type="entry name" value="GAF"/>
</dbReference>
<evidence type="ECO:0000259" key="5">
    <source>
        <dbReference type="PROSITE" id="PS50109"/>
    </source>
</evidence>
<keyword evidence="7" id="KW-1185">Reference proteome</keyword>
<dbReference type="EMBL" id="WWCU01000009">
    <property type="protein sequence ID" value="MYN07808.1"/>
    <property type="molecule type" value="Genomic_DNA"/>
</dbReference>
<dbReference type="InterPro" id="IPR005467">
    <property type="entry name" value="His_kinase_dom"/>
</dbReference>
<evidence type="ECO:0000256" key="4">
    <source>
        <dbReference type="SAM" id="Coils"/>
    </source>
</evidence>
<dbReference type="Pfam" id="PF13185">
    <property type="entry name" value="GAF_2"/>
    <property type="match status" value="1"/>
</dbReference>
<dbReference type="InterPro" id="IPR036890">
    <property type="entry name" value="HATPase_C_sf"/>
</dbReference>
<feature type="coiled-coil region" evidence="4">
    <location>
        <begin position="151"/>
        <end position="203"/>
    </location>
</feature>
<dbReference type="InterPro" id="IPR029016">
    <property type="entry name" value="GAF-like_dom_sf"/>
</dbReference>
<dbReference type="SUPFAM" id="SSF55781">
    <property type="entry name" value="GAF domain-like"/>
    <property type="match status" value="1"/>
</dbReference>
<keyword evidence="4" id="KW-0175">Coiled coil</keyword>
<evidence type="ECO:0000313" key="6">
    <source>
        <dbReference type="EMBL" id="MYN07808.1"/>
    </source>
</evidence>